<feature type="region of interest" description="Disordered" evidence="6">
    <location>
        <begin position="372"/>
        <end position="399"/>
    </location>
</feature>
<dbReference type="InParanoid" id="F2U2J0"/>
<dbReference type="PANTHER" id="PTHR32086">
    <property type="entry name" value="FANCONI ANEMIA GROUP D2 PROTEIN"/>
    <property type="match status" value="1"/>
</dbReference>
<organism evidence="7 8">
    <name type="scientific">Salpingoeca rosetta (strain ATCC 50818 / BSB-021)</name>
    <dbReference type="NCBI Taxonomy" id="946362"/>
    <lineage>
        <taxon>Eukaryota</taxon>
        <taxon>Choanoflagellata</taxon>
        <taxon>Craspedida</taxon>
        <taxon>Salpingoecidae</taxon>
        <taxon>Salpingoeca</taxon>
    </lineage>
</organism>
<evidence type="ECO:0000256" key="3">
    <source>
        <dbReference type="ARBA" id="ARBA00022843"/>
    </source>
</evidence>
<evidence type="ECO:0000256" key="2">
    <source>
        <dbReference type="ARBA" id="ARBA00022499"/>
    </source>
</evidence>
<dbReference type="GO" id="GO:0007129">
    <property type="term" value="P:homologous chromosome pairing at meiosis"/>
    <property type="evidence" value="ECO:0007669"/>
    <property type="project" value="TreeGrafter"/>
</dbReference>
<dbReference type="GO" id="GO:0005634">
    <property type="term" value="C:nucleus"/>
    <property type="evidence" value="ECO:0007669"/>
    <property type="project" value="UniProtKB-SubCell"/>
</dbReference>
<evidence type="ECO:0000256" key="4">
    <source>
        <dbReference type="ARBA" id="ARBA00023242"/>
    </source>
</evidence>
<name>F2U2J0_SALR5</name>
<dbReference type="KEGG" id="sre:PTSG_02557"/>
<dbReference type="PANTHER" id="PTHR32086:SF0">
    <property type="entry name" value="FANCONI ANEMIA GROUP D2 PROTEIN"/>
    <property type="match status" value="1"/>
</dbReference>
<dbReference type="GO" id="GO:0070182">
    <property type="term" value="F:DNA polymerase binding"/>
    <property type="evidence" value="ECO:0007669"/>
    <property type="project" value="TreeGrafter"/>
</dbReference>
<keyword evidence="2" id="KW-1017">Isopeptide bond</keyword>
<gene>
    <name evidence="7" type="ORF">PTSG_02557</name>
</gene>
<dbReference type="GO" id="GO:0000793">
    <property type="term" value="C:condensed chromosome"/>
    <property type="evidence" value="ECO:0007669"/>
    <property type="project" value="TreeGrafter"/>
</dbReference>
<reference evidence="7" key="1">
    <citation type="submission" date="2009-08" db="EMBL/GenBank/DDBJ databases">
        <title>Annotation of Salpingoeca rosetta.</title>
        <authorList>
            <consortium name="The Broad Institute Genome Sequencing Platform"/>
            <person name="Russ C."/>
            <person name="Cuomo C."/>
            <person name="Burger G."/>
            <person name="Gray M.W."/>
            <person name="Holland P.W.H."/>
            <person name="King N."/>
            <person name="Lang F.B.F."/>
            <person name="Roger A.J."/>
            <person name="Ruiz-Trillo I."/>
            <person name="Young S.K."/>
            <person name="Zeng Q."/>
            <person name="Gargeya S."/>
            <person name="Alvarado L."/>
            <person name="Berlin A."/>
            <person name="Chapman S.B."/>
            <person name="Chen Z."/>
            <person name="Freedman E."/>
            <person name="Gellesch M."/>
            <person name="Goldberg J."/>
            <person name="Griggs A."/>
            <person name="Gujja S."/>
            <person name="Heilman E."/>
            <person name="Heiman D."/>
            <person name="Howarth C."/>
            <person name="Mehta T."/>
            <person name="Neiman D."/>
            <person name="Pearson M."/>
            <person name="Roberts A."/>
            <person name="Saif S."/>
            <person name="Shea T."/>
            <person name="Shenoy N."/>
            <person name="Sisk P."/>
            <person name="Stolte C."/>
            <person name="Sykes S."/>
            <person name="White J."/>
            <person name="Yandava C."/>
            <person name="Haas B."/>
            <person name="Nusbaum C."/>
            <person name="Birren B."/>
        </authorList>
    </citation>
    <scope>NUCLEOTIDE SEQUENCE</scope>
    <source>
        <strain evidence="7">ATCC 50818</strain>
    </source>
</reference>
<evidence type="ECO:0000313" key="7">
    <source>
        <dbReference type="EMBL" id="EGD81842.1"/>
    </source>
</evidence>
<keyword evidence="8" id="KW-1185">Reference proteome</keyword>
<dbReference type="OrthoDB" id="27031at2759"/>
<protein>
    <submittedName>
        <fullName evidence="7">Uncharacterized protein</fullName>
    </submittedName>
</protein>
<dbReference type="EMBL" id="GL832959">
    <property type="protein sequence ID" value="EGD81842.1"/>
    <property type="molecule type" value="Genomic_DNA"/>
</dbReference>
<dbReference type="Pfam" id="PF14631">
    <property type="entry name" value="FancD2"/>
    <property type="match status" value="1"/>
</dbReference>
<dbReference type="RefSeq" id="XP_004997046.1">
    <property type="nucleotide sequence ID" value="XM_004996989.1"/>
</dbReference>
<keyword evidence="4" id="KW-0539">Nucleus</keyword>
<dbReference type="GO" id="GO:0036297">
    <property type="term" value="P:interstrand cross-link repair"/>
    <property type="evidence" value="ECO:0007669"/>
    <property type="project" value="TreeGrafter"/>
</dbReference>
<evidence type="ECO:0000313" key="8">
    <source>
        <dbReference type="Proteomes" id="UP000007799"/>
    </source>
</evidence>
<comment type="subcellular location">
    <subcellularLocation>
        <location evidence="1">Nucleus</location>
    </subcellularLocation>
</comment>
<dbReference type="InterPro" id="IPR029448">
    <property type="entry name" value="FANCD2"/>
</dbReference>
<dbReference type="STRING" id="946362.F2U2J0"/>
<evidence type="ECO:0000256" key="6">
    <source>
        <dbReference type="SAM" id="MobiDB-lite"/>
    </source>
</evidence>
<proteinExistence type="inferred from homology"/>
<evidence type="ECO:0000256" key="5">
    <source>
        <dbReference type="ARBA" id="ARBA00093456"/>
    </source>
</evidence>
<accession>F2U2J0</accession>
<sequence length="399" mass="43480">MSKKSDDVKDNITTIANNTCFISTPSLVPAILDAFSDLNVAQACLREICDHVLSQLGSYSTACLPIVIKFLMQQGGGADGMDVNALTANMIADSSTMHTASTNNGHQNAHRRGAETTVIKLASTGRLTAEVDAAMPVLLLSLAPDDPKLLHPFALMLNGILDCLGNPHFIHIRQLFRILTTLTFDRQRTAAAGLRGRWCLSQFNEELKCIGTIAAITVTRTWLALANAADISIDGNHLSSLLQALQLIYADNTNSHQEQAHLSGCVNGHSGLTIDHRCRRPFGFRSLADPGMCEGRWNPKRTLQHDNTRQHDCGLRRRTGVPQTRVACSNVSPEDTRAREVGKGTHVVVSQKTLQAPVRDEAAAAVGDCRRVRGHDAQQDRRGDKIAKTRCRNADLSRS</sequence>
<dbReference type="AlphaFoldDB" id="F2U2J0"/>
<dbReference type="Proteomes" id="UP000007799">
    <property type="component" value="Unassembled WGS sequence"/>
</dbReference>
<comment type="similarity">
    <text evidence="5">Belongs to the Fanconi anemia protein FANCD2 family.</text>
</comment>
<evidence type="ECO:0000256" key="1">
    <source>
        <dbReference type="ARBA" id="ARBA00004123"/>
    </source>
</evidence>
<dbReference type="GO" id="GO:1990918">
    <property type="term" value="P:double-strand break repair involved in meiotic recombination"/>
    <property type="evidence" value="ECO:0007669"/>
    <property type="project" value="TreeGrafter"/>
</dbReference>
<dbReference type="GO" id="GO:0031573">
    <property type="term" value="P:mitotic intra-S DNA damage checkpoint signaling"/>
    <property type="evidence" value="ECO:0007669"/>
    <property type="project" value="TreeGrafter"/>
</dbReference>
<keyword evidence="3" id="KW-0832">Ubl conjugation</keyword>
<dbReference type="GeneID" id="16077639"/>